<dbReference type="InterPro" id="IPR025553">
    <property type="entry name" value="YppF"/>
</dbReference>
<name>A0ABT9WTT7_9BACI</name>
<evidence type="ECO:0000313" key="1">
    <source>
        <dbReference type="EMBL" id="MDQ0176160.1"/>
    </source>
</evidence>
<comment type="caution">
    <text evidence="1">The sequence shown here is derived from an EMBL/GenBank/DDBJ whole genome shotgun (WGS) entry which is preliminary data.</text>
</comment>
<dbReference type="RefSeq" id="WP_307229094.1">
    <property type="nucleotide sequence ID" value="NZ_JAUSTT010000010.1"/>
</dbReference>
<dbReference type="EMBL" id="JAUSTT010000010">
    <property type="protein sequence ID" value="MDQ0176160.1"/>
    <property type="molecule type" value="Genomic_DNA"/>
</dbReference>
<organism evidence="1 2">
    <name type="scientific">Bacillus chungangensis</name>
    <dbReference type="NCBI Taxonomy" id="587633"/>
    <lineage>
        <taxon>Bacteria</taxon>
        <taxon>Bacillati</taxon>
        <taxon>Bacillota</taxon>
        <taxon>Bacilli</taxon>
        <taxon>Bacillales</taxon>
        <taxon>Bacillaceae</taxon>
        <taxon>Bacillus</taxon>
    </lineage>
</organism>
<evidence type="ECO:0008006" key="3">
    <source>
        <dbReference type="Google" id="ProtNLM"/>
    </source>
</evidence>
<evidence type="ECO:0000313" key="2">
    <source>
        <dbReference type="Proteomes" id="UP001223586"/>
    </source>
</evidence>
<sequence length="59" mass="7019">MNVHELKEKFMQKKQYAVESLNELLVFAKQAYIRNEINVNEYRSIVRELESQKSITSAE</sequence>
<protein>
    <recommendedName>
        <fullName evidence="3">YppF-like protein</fullName>
    </recommendedName>
</protein>
<keyword evidence="2" id="KW-1185">Reference proteome</keyword>
<proteinExistence type="predicted"/>
<dbReference type="Proteomes" id="UP001223586">
    <property type="component" value="Unassembled WGS sequence"/>
</dbReference>
<dbReference type="Pfam" id="PF14178">
    <property type="entry name" value="YppF"/>
    <property type="match status" value="1"/>
</dbReference>
<accession>A0ABT9WTT7</accession>
<gene>
    <name evidence="1" type="ORF">J2S08_001996</name>
</gene>
<reference evidence="1 2" key="1">
    <citation type="submission" date="2023-07" db="EMBL/GenBank/DDBJ databases">
        <title>Genomic Encyclopedia of Type Strains, Phase IV (KMG-IV): sequencing the most valuable type-strain genomes for metagenomic binning, comparative biology and taxonomic classification.</title>
        <authorList>
            <person name="Goeker M."/>
        </authorList>
    </citation>
    <scope>NUCLEOTIDE SEQUENCE [LARGE SCALE GENOMIC DNA]</scope>
    <source>
        <strain evidence="1 2">DSM 23837</strain>
    </source>
</reference>